<dbReference type="GO" id="GO:0022627">
    <property type="term" value="C:cytosolic small ribosomal subunit"/>
    <property type="evidence" value="ECO:0007669"/>
    <property type="project" value="TreeGrafter"/>
</dbReference>
<evidence type="ECO:0000313" key="2">
    <source>
        <dbReference type="Proteomes" id="UP000541444"/>
    </source>
</evidence>
<sequence length="79" mass="9042">MMKNKAGREKGWDILYEPVGISYMNFNGHNIRYLDPLIKASDTIQFYLESSKIVDFIKFDVDNVVMVTCGRNMGYAGVI</sequence>
<protein>
    <submittedName>
        <fullName evidence="1">Uncharacterized protein</fullName>
    </submittedName>
</protein>
<name>A0A7J7NB21_9MAGN</name>
<dbReference type="GO" id="GO:0003723">
    <property type="term" value="F:RNA binding"/>
    <property type="evidence" value="ECO:0007669"/>
    <property type="project" value="TreeGrafter"/>
</dbReference>
<dbReference type="GO" id="GO:0003735">
    <property type="term" value="F:structural constituent of ribosome"/>
    <property type="evidence" value="ECO:0007669"/>
    <property type="project" value="InterPro"/>
</dbReference>
<dbReference type="OrthoDB" id="504298at2759"/>
<accession>A0A7J7NB21</accession>
<dbReference type="PANTHER" id="PTHR11581">
    <property type="entry name" value="30S/40S RIBOSOMAL PROTEIN S4"/>
    <property type="match status" value="1"/>
</dbReference>
<dbReference type="Gene3D" id="2.40.50.740">
    <property type="match status" value="1"/>
</dbReference>
<dbReference type="AlphaFoldDB" id="A0A7J7NB21"/>
<dbReference type="InterPro" id="IPR000876">
    <property type="entry name" value="Ribosomal_eS4"/>
</dbReference>
<dbReference type="PANTHER" id="PTHR11581:SF0">
    <property type="entry name" value="SMALL RIBOSOMAL SUBUNIT PROTEIN ES4"/>
    <property type="match status" value="1"/>
</dbReference>
<dbReference type="Proteomes" id="UP000541444">
    <property type="component" value="Unassembled WGS sequence"/>
</dbReference>
<comment type="caution">
    <text evidence="1">The sequence shown here is derived from an EMBL/GenBank/DDBJ whole genome shotgun (WGS) entry which is preliminary data.</text>
</comment>
<keyword evidence="2" id="KW-1185">Reference proteome</keyword>
<dbReference type="GO" id="GO:0006412">
    <property type="term" value="P:translation"/>
    <property type="evidence" value="ECO:0007669"/>
    <property type="project" value="InterPro"/>
</dbReference>
<gene>
    <name evidence="1" type="ORF">GIB67_010132</name>
</gene>
<proteinExistence type="predicted"/>
<dbReference type="EMBL" id="JACGCM010000938">
    <property type="protein sequence ID" value="KAF6164162.1"/>
    <property type="molecule type" value="Genomic_DNA"/>
</dbReference>
<dbReference type="InterPro" id="IPR038237">
    <property type="entry name" value="Ribosomal_eS4_central_sf"/>
</dbReference>
<evidence type="ECO:0000313" key="1">
    <source>
        <dbReference type="EMBL" id="KAF6164162.1"/>
    </source>
</evidence>
<reference evidence="1 2" key="1">
    <citation type="journal article" date="2020" name="IScience">
        <title>Genome Sequencing of the Endangered Kingdonia uniflora (Circaeasteraceae, Ranunculales) Reveals Potential Mechanisms of Evolutionary Specialization.</title>
        <authorList>
            <person name="Sun Y."/>
            <person name="Deng T."/>
            <person name="Zhang A."/>
            <person name="Moore M.J."/>
            <person name="Landis J.B."/>
            <person name="Lin N."/>
            <person name="Zhang H."/>
            <person name="Zhang X."/>
            <person name="Huang J."/>
            <person name="Zhang X."/>
            <person name="Sun H."/>
            <person name="Wang H."/>
        </authorList>
    </citation>
    <scope>NUCLEOTIDE SEQUENCE [LARGE SCALE GENOMIC DNA]</scope>
    <source>
        <strain evidence="1">TB1705</strain>
        <tissue evidence="1">Leaf</tissue>
    </source>
</reference>
<organism evidence="1 2">
    <name type="scientific">Kingdonia uniflora</name>
    <dbReference type="NCBI Taxonomy" id="39325"/>
    <lineage>
        <taxon>Eukaryota</taxon>
        <taxon>Viridiplantae</taxon>
        <taxon>Streptophyta</taxon>
        <taxon>Embryophyta</taxon>
        <taxon>Tracheophyta</taxon>
        <taxon>Spermatophyta</taxon>
        <taxon>Magnoliopsida</taxon>
        <taxon>Ranunculales</taxon>
        <taxon>Circaeasteraceae</taxon>
        <taxon>Kingdonia</taxon>
    </lineage>
</organism>